<reference evidence="4 5" key="1">
    <citation type="submission" date="2023-10" db="EMBL/GenBank/DDBJ databases">
        <authorList>
            <person name="Maclean D."/>
            <person name="Macfadyen A."/>
        </authorList>
    </citation>
    <scope>NUCLEOTIDE SEQUENCE [LARGE SCALE GENOMIC DNA]</scope>
</reference>
<dbReference type="EMBL" id="CAUYUE010000001">
    <property type="protein sequence ID" value="CAK0737525.1"/>
    <property type="molecule type" value="Genomic_DNA"/>
</dbReference>
<feature type="compositionally biased region" description="Polar residues" evidence="2">
    <location>
        <begin position="442"/>
        <end position="455"/>
    </location>
</feature>
<gene>
    <name evidence="4" type="ORF">CVIRNUC_000927</name>
</gene>
<dbReference type="Pfam" id="PF01590">
    <property type="entry name" value="GAF"/>
    <property type="match status" value="1"/>
</dbReference>
<dbReference type="SUPFAM" id="SSF55781">
    <property type="entry name" value="GAF domain-like"/>
    <property type="match status" value="1"/>
</dbReference>
<feature type="compositionally biased region" description="Basic and acidic residues" evidence="2">
    <location>
        <begin position="391"/>
        <end position="401"/>
    </location>
</feature>
<feature type="region of interest" description="Disordered" evidence="2">
    <location>
        <begin position="357"/>
        <end position="485"/>
    </location>
</feature>
<dbReference type="AlphaFoldDB" id="A0AAV1HTZ2"/>
<dbReference type="Gene3D" id="3.30.450.40">
    <property type="match status" value="1"/>
</dbReference>
<dbReference type="PANTHER" id="PTHR43102:SF2">
    <property type="entry name" value="GAF DOMAIN-CONTAINING PROTEIN"/>
    <property type="match status" value="1"/>
</dbReference>
<dbReference type="Proteomes" id="UP001314263">
    <property type="component" value="Unassembled WGS sequence"/>
</dbReference>
<keyword evidence="5" id="KW-1185">Reference proteome</keyword>
<dbReference type="InterPro" id="IPR003018">
    <property type="entry name" value="GAF"/>
</dbReference>
<name>A0AAV1HTZ2_9CHLO</name>
<dbReference type="SMART" id="SM00065">
    <property type="entry name" value="GAF"/>
    <property type="match status" value="1"/>
</dbReference>
<proteinExistence type="predicted"/>
<feature type="domain" description="GAF" evidence="3">
    <location>
        <begin position="46"/>
        <end position="191"/>
    </location>
</feature>
<dbReference type="InterPro" id="IPR029016">
    <property type="entry name" value="GAF-like_dom_sf"/>
</dbReference>
<evidence type="ECO:0000313" key="4">
    <source>
        <dbReference type="EMBL" id="CAK0737525.1"/>
    </source>
</evidence>
<evidence type="ECO:0000313" key="5">
    <source>
        <dbReference type="Proteomes" id="UP001314263"/>
    </source>
</evidence>
<evidence type="ECO:0000259" key="3">
    <source>
        <dbReference type="SMART" id="SM00065"/>
    </source>
</evidence>
<evidence type="ECO:0000256" key="1">
    <source>
        <dbReference type="ARBA" id="ARBA00023170"/>
    </source>
</evidence>
<dbReference type="PANTHER" id="PTHR43102">
    <property type="entry name" value="SLR1143 PROTEIN"/>
    <property type="match status" value="1"/>
</dbReference>
<accession>A0AAV1HTZ2</accession>
<organism evidence="4 5">
    <name type="scientific">Coccomyxa viridis</name>
    <dbReference type="NCBI Taxonomy" id="1274662"/>
    <lineage>
        <taxon>Eukaryota</taxon>
        <taxon>Viridiplantae</taxon>
        <taxon>Chlorophyta</taxon>
        <taxon>core chlorophytes</taxon>
        <taxon>Trebouxiophyceae</taxon>
        <taxon>Trebouxiophyceae incertae sedis</taxon>
        <taxon>Coccomyxaceae</taxon>
        <taxon>Coccomyxa</taxon>
    </lineage>
</organism>
<sequence length="485" mass="52751">MPQKLGDTFANPGVDIKAIASYKGPLLPADEDERMRTVSCAVQNDEDDPVLSSICKLVCSLLRVPSAAVSIVETQRQYLKSTHGTGRACIPRSMSFCQFAFLPRLPVVLVVEDTLEDERFADNPLVKDNPKPIRFYAGAPLIASNGKRLGALCLMDSKPRKMTVEDYRVLNSCAEMVVRRLEAQTYTEVAKLETNTMLRSLNAFQQAIMLVDVAARGWEILHANNALLQKLGMTSEAQVSKRSVWELFRAAPQSEEQVKEGFMEFTSQLKPFSVWLQLKERVPSPRFKIIFKPATEGVLDPYTPHIEVPEGISSKDSPAEDLPYYFGIIQAMEAAEGPAHVPAAAFNEAWRKSFKPLEANPGLSSTPEAPEAAGETGIDQIPATATTNAARKVESSAKESQDPSIVAMEGPDDAEKAGEGAHQLPPPKSGKLESKERISAMLQHTSASDSAAQQPSGGGEKAGRKLGCFGAQTDSKESSKPCVIF</sequence>
<evidence type="ECO:0000256" key="2">
    <source>
        <dbReference type="SAM" id="MobiDB-lite"/>
    </source>
</evidence>
<keyword evidence="1" id="KW-0675">Receptor</keyword>
<protein>
    <recommendedName>
        <fullName evidence="3">GAF domain-containing protein</fullName>
    </recommendedName>
</protein>
<comment type="caution">
    <text evidence="4">The sequence shown here is derived from an EMBL/GenBank/DDBJ whole genome shotgun (WGS) entry which is preliminary data.</text>
</comment>